<evidence type="ECO:0000256" key="2">
    <source>
        <dbReference type="ARBA" id="ARBA00022485"/>
    </source>
</evidence>
<dbReference type="InterPro" id="IPR058240">
    <property type="entry name" value="rSAM_sf"/>
</dbReference>
<dbReference type="GO" id="GO:0046872">
    <property type="term" value="F:metal ion binding"/>
    <property type="evidence" value="ECO:0007669"/>
    <property type="project" value="UniProtKB-KW"/>
</dbReference>
<dbReference type="SFLD" id="SFLDG01384">
    <property type="entry name" value="thioether_bond_formation_requi"/>
    <property type="match status" value="1"/>
</dbReference>
<dbReference type="EMBL" id="VSSQ01020861">
    <property type="protein sequence ID" value="MPM66049.1"/>
    <property type="molecule type" value="Genomic_DNA"/>
</dbReference>
<keyword evidence="4" id="KW-0479">Metal-binding</keyword>
<reference evidence="9" key="1">
    <citation type="submission" date="2019-08" db="EMBL/GenBank/DDBJ databases">
        <authorList>
            <person name="Kucharzyk K."/>
            <person name="Murdoch R.W."/>
            <person name="Higgins S."/>
            <person name="Loffler F."/>
        </authorList>
    </citation>
    <scope>NUCLEOTIDE SEQUENCE</scope>
</reference>
<sequence>MNNALNLTLNLTNECNLRCAYCYQICGDNNHKYIGNERMTESTGKAAVKLCLSGTGKAGGITYYGGEPLLQKQLIFDLTEYGTAEAIKAGKKFAFKMTTNGILLDNEFIEFVKNFDFEIAVSYDGVLQDKFRCFPDGEGTKSILDAKLPMILSAFPDTPALCTVPKNGASEFGEAVIEAFNKGFKRVNCVIDYRPDAGWEDIDLIFVKKGYEKIRDYLMRFPNTDGGNRRIFMPFEDKIFSLIKSDNCADRCRLGKKQPSVAPDGIIYPCVQFVGKPEYKIGDVYKGIDAEAAERLYKKSLEPVISCVGCSIADRCRHHCACLNYQLTGDMNTVSPLQCEHERILIQTADLYGEHLYKSGILK</sequence>
<evidence type="ECO:0000256" key="6">
    <source>
        <dbReference type="ARBA" id="ARBA00023014"/>
    </source>
</evidence>
<evidence type="ECO:0000313" key="9">
    <source>
        <dbReference type="EMBL" id="MPM66049.1"/>
    </source>
</evidence>
<keyword evidence="3" id="KW-0949">S-adenosyl-L-methionine</keyword>
<dbReference type="CDD" id="cd01335">
    <property type="entry name" value="Radical_SAM"/>
    <property type="match status" value="1"/>
</dbReference>
<keyword evidence="6" id="KW-0411">Iron-sulfur</keyword>
<protein>
    <recommendedName>
        <fullName evidence="8">Radical SAM core domain-containing protein</fullName>
    </recommendedName>
</protein>
<dbReference type="PANTHER" id="PTHR43273">
    <property type="entry name" value="ANAEROBIC SULFATASE-MATURATING ENZYME HOMOLOG ASLB-RELATED"/>
    <property type="match status" value="1"/>
</dbReference>
<dbReference type="Pfam" id="PF04055">
    <property type="entry name" value="Radical_SAM"/>
    <property type="match status" value="1"/>
</dbReference>
<gene>
    <name evidence="9" type="ORF">SDC9_112953</name>
</gene>
<dbReference type="InterPro" id="IPR023885">
    <property type="entry name" value="4Fe4S-binding_SPASM_dom"/>
</dbReference>
<dbReference type="InterPro" id="IPR023867">
    <property type="entry name" value="Sulphatase_maturase_rSAM"/>
</dbReference>
<dbReference type="NCBIfam" id="TIGR04085">
    <property type="entry name" value="rSAM_more_4Fe4S"/>
    <property type="match status" value="1"/>
</dbReference>
<comment type="similarity">
    <text evidence="7">Belongs to the radical SAM superfamily. Anaerobic sulfatase-maturating enzyme family.</text>
</comment>
<dbReference type="InterPro" id="IPR013785">
    <property type="entry name" value="Aldolase_TIM"/>
</dbReference>
<comment type="cofactor">
    <cofactor evidence="1">
        <name>[4Fe-4S] cluster</name>
        <dbReference type="ChEBI" id="CHEBI:49883"/>
    </cofactor>
</comment>
<comment type="caution">
    <text evidence="9">The sequence shown here is derived from an EMBL/GenBank/DDBJ whole genome shotgun (WGS) entry which is preliminary data.</text>
</comment>
<dbReference type="PANTHER" id="PTHR43273:SF3">
    <property type="entry name" value="ANAEROBIC SULFATASE-MATURATING ENZYME HOMOLOG ASLB-RELATED"/>
    <property type="match status" value="1"/>
</dbReference>
<evidence type="ECO:0000256" key="3">
    <source>
        <dbReference type="ARBA" id="ARBA00022691"/>
    </source>
</evidence>
<evidence type="ECO:0000256" key="5">
    <source>
        <dbReference type="ARBA" id="ARBA00023004"/>
    </source>
</evidence>
<feature type="domain" description="Radical SAM core" evidence="8">
    <location>
        <begin position="10"/>
        <end position="125"/>
    </location>
</feature>
<evidence type="ECO:0000256" key="1">
    <source>
        <dbReference type="ARBA" id="ARBA00001966"/>
    </source>
</evidence>
<dbReference type="GO" id="GO:0016491">
    <property type="term" value="F:oxidoreductase activity"/>
    <property type="evidence" value="ECO:0007669"/>
    <property type="project" value="InterPro"/>
</dbReference>
<evidence type="ECO:0000256" key="7">
    <source>
        <dbReference type="ARBA" id="ARBA00023601"/>
    </source>
</evidence>
<dbReference type="SFLD" id="SFLDG01386">
    <property type="entry name" value="main_SPASM_domain-containing"/>
    <property type="match status" value="1"/>
</dbReference>
<evidence type="ECO:0000256" key="4">
    <source>
        <dbReference type="ARBA" id="ARBA00022723"/>
    </source>
</evidence>
<dbReference type="PROSITE" id="PS01305">
    <property type="entry name" value="MOAA_NIFB_PQQE"/>
    <property type="match status" value="1"/>
</dbReference>
<dbReference type="GO" id="GO:0051539">
    <property type="term" value="F:4 iron, 4 sulfur cluster binding"/>
    <property type="evidence" value="ECO:0007669"/>
    <property type="project" value="UniProtKB-KW"/>
</dbReference>
<accession>A0A645BKN1</accession>
<evidence type="ECO:0000259" key="8">
    <source>
        <dbReference type="Pfam" id="PF04055"/>
    </source>
</evidence>
<keyword evidence="5" id="KW-0408">Iron</keyword>
<dbReference type="Gene3D" id="3.20.20.70">
    <property type="entry name" value="Aldolase class I"/>
    <property type="match status" value="1"/>
</dbReference>
<organism evidence="9">
    <name type="scientific">bioreactor metagenome</name>
    <dbReference type="NCBI Taxonomy" id="1076179"/>
    <lineage>
        <taxon>unclassified sequences</taxon>
        <taxon>metagenomes</taxon>
        <taxon>ecological metagenomes</taxon>
    </lineage>
</organism>
<name>A0A645BKN1_9ZZZZ</name>
<dbReference type="SFLD" id="SFLDG01067">
    <property type="entry name" value="SPASM/twitch_domain_containing"/>
    <property type="match status" value="1"/>
</dbReference>
<dbReference type="SFLD" id="SFLDS00029">
    <property type="entry name" value="Radical_SAM"/>
    <property type="match status" value="1"/>
</dbReference>
<dbReference type="InterPro" id="IPR000385">
    <property type="entry name" value="MoaA_NifB_PqqE_Fe-S-bd_CS"/>
</dbReference>
<keyword evidence="2" id="KW-0004">4Fe-4S</keyword>
<dbReference type="AlphaFoldDB" id="A0A645BKN1"/>
<proteinExistence type="inferred from homology"/>
<dbReference type="SUPFAM" id="SSF102114">
    <property type="entry name" value="Radical SAM enzymes"/>
    <property type="match status" value="1"/>
</dbReference>
<dbReference type="InterPro" id="IPR007197">
    <property type="entry name" value="rSAM"/>
</dbReference>